<keyword evidence="5" id="KW-0378">Hydrolase</keyword>
<evidence type="ECO:0000256" key="1">
    <source>
        <dbReference type="ARBA" id="ARBA00004651"/>
    </source>
</evidence>
<dbReference type="OrthoDB" id="9780918at2"/>
<keyword evidence="4 10" id="KW-0812">Transmembrane</keyword>
<feature type="domain" description="Phosphatidic acid phosphatase type 2/haloperoxidase" evidence="11">
    <location>
        <begin position="91"/>
        <end position="216"/>
    </location>
</feature>
<dbReference type="PANTHER" id="PTHR14969">
    <property type="entry name" value="SPHINGOSINE-1-PHOSPHATE PHOSPHOHYDROLASE"/>
    <property type="match status" value="1"/>
</dbReference>
<evidence type="ECO:0000256" key="4">
    <source>
        <dbReference type="ARBA" id="ARBA00022692"/>
    </source>
</evidence>
<evidence type="ECO:0000256" key="5">
    <source>
        <dbReference type="ARBA" id="ARBA00022801"/>
    </source>
</evidence>
<feature type="transmembrane region" description="Helical" evidence="10">
    <location>
        <begin position="201"/>
        <end position="220"/>
    </location>
</feature>
<dbReference type="Proteomes" id="UP000184520">
    <property type="component" value="Unassembled WGS sequence"/>
</dbReference>
<dbReference type="GO" id="GO:0050380">
    <property type="term" value="F:undecaprenyl-diphosphatase activity"/>
    <property type="evidence" value="ECO:0007669"/>
    <property type="project" value="UniProtKB-EC"/>
</dbReference>
<feature type="transmembrane region" description="Helical" evidence="10">
    <location>
        <begin position="173"/>
        <end position="195"/>
    </location>
</feature>
<evidence type="ECO:0000256" key="8">
    <source>
        <dbReference type="ARBA" id="ARBA00032707"/>
    </source>
</evidence>
<sequence>MSTKLIIDQTYPKSTLPLWKLISFICLVTISMISMAMDKDIYLADQKDIFLITNKALQTIPNIVWLNITYLGDALILIPLISFVSIINTRIWAAMFGAIPLAFSLSHLGKNFFAIPRPAAVLDSQQFHIIGERLTAFTSFPSGHTITIFAAASAILFVVLAKRKNSPNAQIRSFGIILILAVATIVGISRVAVGAHWPADVVFGAVLGVISGMSGEYLSRRYIKWWSWMNDYPVYLSVFIFMFSFILIVCSVNGLVHSLFVTWLAIAVGATTGTYITLKSILLNENRNPL</sequence>
<dbReference type="RefSeq" id="WP_073324173.1">
    <property type="nucleotide sequence ID" value="NZ_FQWD01000005.1"/>
</dbReference>
<comment type="catalytic activity">
    <reaction evidence="9">
        <text>di-trans,octa-cis-undecaprenyl diphosphate + H2O = di-trans,octa-cis-undecaprenyl phosphate + phosphate + H(+)</text>
        <dbReference type="Rhea" id="RHEA:28094"/>
        <dbReference type="ChEBI" id="CHEBI:15377"/>
        <dbReference type="ChEBI" id="CHEBI:15378"/>
        <dbReference type="ChEBI" id="CHEBI:43474"/>
        <dbReference type="ChEBI" id="CHEBI:58405"/>
        <dbReference type="ChEBI" id="CHEBI:60392"/>
        <dbReference type="EC" id="3.6.1.27"/>
    </reaction>
</comment>
<keyword evidence="7 10" id="KW-0472">Membrane</keyword>
<keyword evidence="13" id="KW-1185">Reference proteome</keyword>
<gene>
    <name evidence="12" type="ORF">SAMN05216361_3203</name>
</gene>
<keyword evidence="6 10" id="KW-1133">Transmembrane helix</keyword>
<evidence type="ECO:0000256" key="3">
    <source>
        <dbReference type="ARBA" id="ARBA00022475"/>
    </source>
</evidence>
<organism evidence="12 13">
    <name type="scientific">Marisediminitalea aggregata</name>
    <dbReference type="NCBI Taxonomy" id="634436"/>
    <lineage>
        <taxon>Bacteria</taxon>
        <taxon>Pseudomonadati</taxon>
        <taxon>Pseudomonadota</taxon>
        <taxon>Gammaproteobacteria</taxon>
        <taxon>Alteromonadales</taxon>
        <taxon>Alteromonadaceae</taxon>
        <taxon>Marisediminitalea</taxon>
    </lineage>
</organism>
<evidence type="ECO:0000313" key="13">
    <source>
        <dbReference type="Proteomes" id="UP000184520"/>
    </source>
</evidence>
<evidence type="ECO:0000256" key="10">
    <source>
        <dbReference type="SAM" id="Phobius"/>
    </source>
</evidence>
<proteinExistence type="predicted"/>
<evidence type="ECO:0000259" key="11">
    <source>
        <dbReference type="SMART" id="SM00014"/>
    </source>
</evidence>
<dbReference type="STRING" id="634436.SAMN05216361_3203"/>
<dbReference type="EC" id="3.6.1.27" evidence="2"/>
<dbReference type="EMBL" id="FQWD01000005">
    <property type="protein sequence ID" value="SHG87990.1"/>
    <property type="molecule type" value="Genomic_DNA"/>
</dbReference>
<dbReference type="Pfam" id="PF01569">
    <property type="entry name" value="PAP2"/>
    <property type="match status" value="1"/>
</dbReference>
<dbReference type="CDD" id="cd01610">
    <property type="entry name" value="PAP2_like"/>
    <property type="match status" value="1"/>
</dbReference>
<feature type="transmembrane region" description="Helical" evidence="10">
    <location>
        <begin position="143"/>
        <end position="161"/>
    </location>
</feature>
<dbReference type="GO" id="GO:0005886">
    <property type="term" value="C:plasma membrane"/>
    <property type="evidence" value="ECO:0007669"/>
    <property type="project" value="UniProtKB-SubCell"/>
</dbReference>
<comment type="subcellular location">
    <subcellularLocation>
        <location evidence="1">Cell membrane</location>
        <topology evidence="1">Multi-pass membrane protein</topology>
    </subcellularLocation>
</comment>
<reference evidence="13" key="1">
    <citation type="submission" date="2016-11" db="EMBL/GenBank/DDBJ databases">
        <authorList>
            <person name="Varghese N."/>
            <person name="Submissions S."/>
        </authorList>
    </citation>
    <scope>NUCLEOTIDE SEQUENCE [LARGE SCALE GENOMIC DNA]</scope>
    <source>
        <strain evidence="13">CGMCC 1.8995</strain>
    </source>
</reference>
<dbReference type="SUPFAM" id="SSF48317">
    <property type="entry name" value="Acid phosphatase/Vanadium-dependent haloperoxidase"/>
    <property type="match status" value="1"/>
</dbReference>
<evidence type="ECO:0000256" key="7">
    <source>
        <dbReference type="ARBA" id="ARBA00023136"/>
    </source>
</evidence>
<feature type="transmembrane region" description="Helical" evidence="10">
    <location>
        <begin position="260"/>
        <end position="278"/>
    </location>
</feature>
<dbReference type="Gene3D" id="1.20.144.10">
    <property type="entry name" value="Phosphatidic acid phosphatase type 2/haloperoxidase"/>
    <property type="match status" value="1"/>
</dbReference>
<dbReference type="InterPro" id="IPR036938">
    <property type="entry name" value="PAP2/HPO_sf"/>
</dbReference>
<feature type="transmembrane region" description="Helical" evidence="10">
    <location>
        <begin position="232"/>
        <end position="254"/>
    </location>
</feature>
<evidence type="ECO:0000313" key="12">
    <source>
        <dbReference type="EMBL" id="SHG87990.1"/>
    </source>
</evidence>
<evidence type="ECO:0000256" key="2">
    <source>
        <dbReference type="ARBA" id="ARBA00012374"/>
    </source>
</evidence>
<feature type="transmembrane region" description="Helical" evidence="10">
    <location>
        <begin position="21"/>
        <end position="37"/>
    </location>
</feature>
<dbReference type="SMART" id="SM00014">
    <property type="entry name" value="acidPPc"/>
    <property type="match status" value="1"/>
</dbReference>
<feature type="transmembrane region" description="Helical" evidence="10">
    <location>
        <begin position="63"/>
        <end position="84"/>
    </location>
</feature>
<name>A0A1M5NEN5_9ALTE</name>
<dbReference type="AlphaFoldDB" id="A0A1M5NEN5"/>
<keyword evidence="3" id="KW-1003">Cell membrane</keyword>
<evidence type="ECO:0000256" key="9">
    <source>
        <dbReference type="ARBA" id="ARBA00047594"/>
    </source>
</evidence>
<protein>
    <recommendedName>
        <fullName evidence="2">undecaprenyl-diphosphate phosphatase</fullName>
        <ecNumber evidence="2">3.6.1.27</ecNumber>
    </recommendedName>
    <alternativeName>
        <fullName evidence="8">Undecaprenyl pyrophosphate phosphatase</fullName>
    </alternativeName>
</protein>
<dbReference type="InterPro" id="IPR000326">
    <property type="entry name" value="PAP2/HPO"/>
</dbReference>
<dbReference type="PANTHER" id="PTHR14969:SF62">
    <property type="entry name" value="DECAPRENYLPHOSPHORYL-5-PHOSPHORIBOSE PHOSPHATASE RV3807C-RELATED"/>
    <property type="match status" value="1"/>
</dbReference>
<accession>A0A1M5NEN5</accession>
<evidence type="ECO:0000256" key="6">
    <source>
        <dbReference type="ARBA" id="ARBA00022989"/>
    </source>
</evidence>